<feature type="region of interest" description="Disordered" evidence="1">
    <location>
        <begin position="949"/>
        <end position="979"/>
    </location>
</feature>
<evidence type="ECO:0000313" key="3">
    <source>
        <dbReference type="EMBL" id="GAB1313633.1"/>
    </source>
</evidence>
<organism evidence="3 4">
    <name type="scientific">Madurella fahalii</name>
    <dbReference type="NCBI Taxonomy" id="1157608"/>
    <lineage>
        <taxon>Eukaryota</taxon>
        <taxon>Fungi</taxon>
        <taxon>Dikarya</taxon>
        <taxon>Ascomycota</taxon>
        <taxon>Pezizomycotina</taxon>
        <taxon>Sordariomycetes</taxon>
        <taxon>Sordariomycetidae</taxon>
        <taxon>Sordariales</taxon>
        <taxon>Sordariales incertae sedis</taxon>
        <taxon>Madurella</taxon>
    </lineage>
</organism>
<sequence>MSTQSSLPLPEGRVGLSSSSFLSNSQLYSDEDIALVHSIVALGEALYPALPERERLPTNALFLAAEEILPRHGYDPDNVPSHISRLIFKIGGQRLGETLTDKFRIVLEGMGIQLEFVPSSPGAGPPSVASFALGNGQIEQPTEGLSLSDDLAYDLPIRSHPRPSLRGFVKERARSPSTVGETDLTTDLIPPSPRSDDGFNGIRRASDTTAPIQDDHSPRVPHEEHHRVADTQDLEAKLEQIRMRDAEQLLKEVLGTWHNVARETRHNNFELRAVAVEYDNNDLLGEVLDVWREEAAAAQQQRLAAEAAAEHATYVARMERRASRVYEIYTARNVLSYWQEQAREEIDRTAVARRHLVRKRAFESWHTQHVQDESKVRNFILLNALQKWSQVTFYHEVRQQVAVHWHEQSLRKRALDTMLEISKERLAEGFYVSSLAEECLSTWASRARESAEEYQVAAALDDNLLLDEALNIWLEEVEDLQYNAYACTQQFLVQDCRRNLDSWQEQAKLSALLKQWNAKDEEYTKDNALQAWYTVFEEAKRNAELADAFMVKESADHWERETKLKLFIQHDEEETKRAVMTHWALEEKLAWYKRHLETRTKRQVLDIFLTASQHSQSKRMRHEQEADYIQKYYARVEVMDTWLTETEKMWTHAQNADLVCLYRTTKPRLDHWRLRCHEKATRNVYYRRQADRYRTRAIVSNVLDEWPAIAEAARREKMMSKLRQFRRRYKVELAQSCLDKWLSATAEAVEAGRDAHHVNVHYKREDINDCLDSWRDTANRAQEIQQIAADAELEVYCGKWQSRLHEEQENMQDAIDYDAEKTRARCWEKWEFQTLQQASRRNMAATVQEKNDRRMCLQILDAWQQKAVPESAAARIDPRLSTTVSRRSIRQQLAARSSVVGYTASQLATFSTATTAATGRSSLRLGPMAEFDEESFSPDAELNDPGFMSTPTKWTGSARPLGYRPSTTTTPSAVLPSPYERELRQRYGVGGGARSRMVGFADITEEESGEDLYR</sequence>
<dbReference type="EMBL" id="BAAFSV010000002">
    <property type="protein sequence ID" value="GAB1313633.1"/>
    <property type="molecule type" value="Genomic_DNA"/>
</dbReference>
<dbReference type="Pfam" id="PF08457">
    <property type="entry name" value="Sfi1"/>
    <property type="match status" value="1"/>
</dbReference>
<gene>
    <name evidence="3" type="ORF">MFIFM68171_03843</name>
</gene>
<feature type="region of interest" description="Disordered" evidence="1">
    <location>
        <begin position="170"/>
        <end position="229"/>
    </location>
</feature>
<name>A0ABQ0G793_9PEZI</name>
<feature type="compositionally biased region" description="Basic and acidic residues" evidence="1">
    <location>
        <begin position="213"/>
        <end position="229"/>
    </location>
</feature>
<evidence type="ECO:0000256" key="1">
    <source>
        <dbReference type="SAM" id="MobiDB-lite"/>
    </source>
</evidence>
<proteinExistence type="predicted"/>
<keyword evidence="4" id="KW-1185">Reference proteome</keyword>
<feature type="domain" description="Sfi1 spindle body" evidence="2">
    <location>
        <begin position="305"/>
        <end position="867"/>
    </location>
</feature>
<dbReference type="GeneID" id="98174587"/>
<comment type="caution">
    <text evidence="3">The sequence shown here is derived from an EMBL/GenBank/DDBJ whole genome shotgun (WGS) entry which is preliminary data.</text>
</comment>
<feature type="compositionally biased region" description="Polar residues" evidence="1">
    <location>
        <begin position="175"/>
        <end position="185"/>
    </location>
</feature>
<protein>
    <submittedName>
        <fullName evidence="3">Sfi1 spindle body protein-domain-containing protein</fullName>
    </submittedName>
</protein>
<dbReference type="RefSeq" id="XP_070915365.1">
    <property type="nucleotide sequence ID" value="XM_071059264.1"/>
</dbReference>
<dbReference type="InterPro" id="IPR013665">
    <property type="entry name" value="Sfi1_dom"/>
</dbReference>
<dbReference type="Proteomes" id="UP001628179">
    <property type="component" value="Unassembled WGS sequence"/>
</dbReference>
<evidence type="ECO:0000313" key="4">
    <source>
        <dbReference type="Proteomes" id="UP001628179"/>
    </source>
</evidence>
<accession>A0ABQ0G793</accession>
<reference evidence="3 4" key="1">
    <citation type="submission" date="2024-09" db="EMBL/GenBank/DDBJ databases">
        <title>Itraconazole resistance in Madurella fahalii resulting from another homologue of gene encoding cytochrome P450 14-alpha sterol demethylase (CYP51).</title>
        <authorList>
            <person name="Yoshioka I."/>
            <person name="Fahal A.H."/>
            <person name="Kaneko S."/>
            <person name="Yaguchi T."/>
        </authorList>
    </citation>
    <scope>NUCLEOTIDE SEQUENCE [LARGE SCALE GENOMIC DNA]</scope>
    <source>
        <strain evidence="3 4">IFM 68171</strain>
    </source>
</reference>
<evidence type="ECO:0000259" key="2">
    <source>
        <dbReference type="Pfam" id="PF08457"/>
    </source>
</evidence>